<dbReference type="Proteomes" id="UP000199025">
    <property type="component" value="Unassembled WGS sequence"/>
</dbReference>
<keyword evidence="3" id="KW-0813">Transport</keyword>
<organism evidence="6 7">
    <name type="scientific">Amycolatopsis sacchari</name>
    <dbReference type="NCBI Taxonomy" id="115433"/>
    <lineage>
        <taxon>Bacteria</taxon>
        <taxon>Bacillati</taxon>
        <taxon>Actinomycetota</taxon>
        <taxon>Actinomycetes</taxon>
        <taxon>Pseudonocardiales</taxon>
        <taxon>Pseudonocardiaceae</taxon>
        <taxon>Amycolatopsis</taxon>
    </lineage>
</organism>
<dbReference type="GO" id="GO:1904680">
    <property type="term" value="F:peptide transmembrane transporter activity"/>
    <property type="evidence" value="ECO:0007669"/>
    <property type="project" value="TreeGrafter"/>
</dbReference>
<sequence length="548" mass="60004">MPFNSPLSRRDMLRASGLAGATLGMGALGMTLSSCGNSPSGTAGNPAASGAGAVASALQPGQSVEGTIYSDVVKNLPRGGNLDITLTFASATLNILSTTTSNTQWYADPCHDFLERFDTNGNLVPSLAQKLEFVNPTTYRYTLHEARFHNGRQVTAEDVVATVDYLRSPALASNRAGAFRDVQFRALNQKTVEVVLPEPNAGFRYNLVGLCIVPSEAFAQLATNPIGCGPYRFEQWVKDSYIDYSAFTDYWNKDLPRLDRLRLTLRTDSEAASQAIRADQTDVLDVVPTAQVPMFQQLIDSKRLAGVSYSAGWNFVGLNTTRPKLSDPRIRRALALSIDRTAVARVSGGSLNQPICTAPYAPTHPRYPKNLDYPRDTAQAKALMQQANGKDLTIELLATDATMEAIATVLRSNWAEIGVTANILRIDVPTYVSRRSRKDFDAVASQWFFSPEPSYVLDQLFSSKGTNNFWGYSNPQADQLITQGRSTTDPEARASIYNNLLKLLFIDEPSMIPLSTAARLMVFKPGVDGDLIVPSSFNLWRYAIAARR</sequence>
<accession>A0A1I3XBA8</accession>
<dbReference type="InterPro" id="IPR030678">
    <property type="entry name" value="Peptide/Ni-bd"/>
</dbReference>
<feature type="domain" description="Solute-binding protein family 5" evidence="5">
    <location>
        <begin position="123"/>
        <end position="467"/>
    </location>
</feature>
<keyword evidence="7" id="KW-1185">Reference proteome</keyword>
<evidence type="ECO:0000256" key="1">
    <source>
        <dbReference type="ARBA" id="ARBA00004196"/>
    </source>
</evidence>
<dbReference type="PIRSF" id="PIRSF002741">
    <property type="entry name" value="MppA"/>
    <property type="match status" value="1"/>
</dbReference>
<dbReference type="PANTHER" id="PTHR30290">
    <property type="entry name" value="PERIPLASMIC BINDING COMPONENT OF ABC TRANSPORTER"/>
    <property type="match status" value="1"/>
</dbReference>
<dbReference type="Gene3D" id="3.40.190.10">
    <property type="entry name" value="Periplasmic binding protein-like II"/>
    <property type="match status" value="1"/>
</dbReference>
<comment type="subcellular location">
    <subcellularLocation>
        <location evidence="1">Cell envelope</location>
    </subcellularLocation>
</comment>
<dbReference type="SUPFAM" id="SSF53850">
    <property type="entry name" value="Periplasmic binding protein-like II"/>
    <property type="match status" value="1"/>
</dbReference>
<dbReference type="GO" id="GO:0042597">
    <property type="term" value="C:periplasmic space"/>
    <property type="evidence" value="ECO:0007669"/>
    <property type="project" value="UniProtKB-ARBA"/>
</dbReference>
<proteinExistence type="inferred from homology"/>
<name>A0A1I3XBA8_9PSEU</name>
<comment type="similarity">
    <text evidence="2">Belongs to the bacterial solute-binding protein 5 family.</text>
</comment>
<dbReference type="CDD" id="cd00995">
    <property type="entry name" value="PBP2_NikA_DppA_OppA_like"/>
    <property type="match status" value="1"/>
</dbReference>
<dbReference type="RefSeq" id="WP_091511221.1">
    <property type="nucleotide sequence ID" value="NZ_CBDRCA010000029.1"/>
</dbReference>
<dbReference type="GO" id="GO:0043190">
    <property type="term" value="C:ATP-binding cassette (ABC) transporter complex"/>
    <property type="evidence" value="ECO:0007669"/>
    <property type="project" value="InterPro"/>
</dbReference>
<dbReference type="STRING" id="115433.SAMN05421835_1152"/>
<dbReference type="GO" id="GO:0015833">
    <property type="term" value="P:peptide transport"/>
    <property type="evidence" value="ECO:0007669"/>
    <property type="project" value="TreeGrafter"/>
</dbReference>
<evidence type="ECO:0000256" key="4">
    <source>
        <dbReference type="ARBA" id="ARBA00022729"/>
    </source>
</evidence>
<dbReference type="GO" id="GO:0030313">
    <property type="term" value="C:cell envelope"/>
    <property type="evidence" value="ECO:0007669"/>
    <property type="project" value="UniProtKB-SubCell"/>
</dbReference>
<evidence type="ECO:0000256" key="2">
    <source>
        <dbReference type="ARBA" id="ARBA00005695"/>
    </source>
</evidence>
<protein>
    <submittedName>
        <fullName evidence="6">ABC-type transport system, substrate-binding protein</fullName>
    </submittedName>
</protein>
<dbReference type="InterPro" id="IPR039424">
    <property type="entry name" value="SBP_5"/>
</dbReference>
<evidence type="ECO:0000313" key="6">
    <source>
        <dbReference type="EMBL" id="SFK16843.1"/>
    </source>
</evidence>
<evidence type="ECO:0000259" key="5">
    <source>
        <dbReference type="Pfam" id="PF00496"/>
    </source>
</evidence>
<dbReference type="OrthoDB" id="9046151at2"/>
<evidence type="ECO:0000256" key="3">
    <source>
        <dbReference type="ARBA" id="ARBA00022448"/>
    </source>
</evidence>
<evidence type="ECO:0000313" key="7">
    <source>
        <dbReference type="Proteomes" id="UP000199025"/>
    </source>
</evidence>
<dbReference type="PANTHER" id="PTHR30290:SF10">
    <property type="entry name" value="PERIPLASMIC OLIGOPEPTIDE-BINDING PROTEIN-RELATED"/>
    <property type="match status" value="1"/>
</dbReference>
<dbReference type="Gene3D" id="3.10.105.10">
    <property type="entry name" value="Dipeptide-binding Protein, Domain 3"/>
    <property type="match status" value="1"/>
</dbReference>
<dbReference type="EMBL" id="FORP01000015">
    <property type="protein sequence ID" value="SFK16843.1"/>
    <property type="molecule type" value="Genomic_DNA"/>
</dbReference>
<reference evidence="6 7" key="1">
    <citation type="submission" date="2016-10" db="EMBL/GenBank/DDBJ databases">
        <authorList>
            <person name="de Groot N.N."/>
        </authorList>
    </citation>
    <scope>NUCLEOTIDE SEQUENCE [LARGE SCALE GENOMIC DNA]</scope>
    <source>
        <strain evidence="6 7">DSM 44468</strain>
    </source>
</reference>
<keyword evidence="4" id="KW-0732">Signal</keyword>
<gene>
    <name evidence="6" type="ORF">SAMN05421835_1152</name>
</gene>
<dbReference type="InterPro" id="IPR006311">
    <property type="entry name" value="TAT_signal"/>
</dbReference>
<dbReference type="PROSITE" id="PS51318">
    <property type="entry name" value="TAT"/>
    <property type="match status" value="1"/>
</dbReference>
<dbReference type="AlphaFoldDB" id="A0A1I3XBA8"/>
<dbReference type="InterPro" id="IPR000914">
    <property type="entry name" value="SBP_5_dom"/>
</dbReference>
<dbReference type="Pfam" id="PF00496">
    <property type="entry name" value="SBP_bac_5"/>
    <property type="match status" value="1"/>
</dbReference>